<dbReference type="Gene3D" id="3.30.420.10">
    <property type="entry name" value="Ribonuclease H-like superfamily/Ribonuclease H"/>
    <property type="match status" value="1"/>
</dbReference>
<accession>A0AA38J7S0</accession>
<proteinExistence type="predicted"/>
<dbReference type="InterPro" id="IPR012337">
    <property type="entry name" value="RNaseH-like_sf"/>
</dbReference>
<dbReference type="Proteomes" id="UP001176059">
    <property type="component" value="Unassembled WGS sequence"/>
</dbReference>
<gene>
    <name evidence="1" type="ORF">DFJ43DRAFT_979533</name>
</gene>
<keyword evidence="2" id="KW-1185">Reference proteome</keyword>
<feature type="non-terminal residue" evidence="1">
    <location>
        <position position="58"/>
    </location>
</feature>
<sequence length="58" mass="6676">MPISNGKKYFVHGRCHVTSWMEGRALRKETGKAIGNWIYEEILCRWGCLAIIYTDNGT</sequence>
<evidence type="ECO:0000313" key="2">
    <source>
        <dbReference type="Proteomes" id="UP001176059"/>
    </source>
</evidence>
<reference evidence="1" key="2">
    <citation type="journal article" date="2023" name="Proc. Natl. Acad. Sci. U.S.A.">
        <title>A global phylogenomic analysis of the shiitake genus Lentinula.</title>
        <authorList>
            <person name="Sierra-Patev S."/>
            <person name="Min B."/>
            <person name="Naranjo-Ortiz M."/>
            <person name="Looney B."/>
            <person name="Konkel Z."/>
            <person name="Slot J.C."/>
            <person name="Sakamoto Y."/>
            <person name="Steenwyk J.L."/>
            <person name="Rokas A."/>
            <person name="Carro J."/>
            <person name="Camarero S."/>
            <person name="Ferreira P."/>
            <person name="Molpeceres G."/>
            <person name="Ruiz-Duenas F.J."/>
            <person name="Serrano A."/>
            <person name="Henrissat B."/>
            <person name="Drula E."/>
            <person name="Hughes K.W."/>
            <person name="Mata J.L."/>
            <person name="Ishikawa N.K."/>
            <person name="Vargas-Isla R."/>
            <person name="Ushijima S."/>
            <person name="Smith C.A."/>
            <person name="Donoghue J."/>
            <person name="Ahrendt S."/>
            <person name="Andreopoulos W."/>
            <person name="He G."/>
            <person name="LaButti K."/>
            <person name="Lipzen A."/>
            <person name="Ng V."/>
            <person name="Riley R."/>
            <person name="Sandor L."/>
            <person name="Barry K."/>
            <person name="Martinez A.T."/>
            <person name="Xiao Y."/>
            <person name="Gibbons J.G."/>
            <person name="Terashima K."/>
            <person name="Grigoriev I.V."/>
            <person name="Hibbett D."/>
        </authorList>
    </citation>
    <scope>NUCLEOTIDE SEQUENCE</scope>
    <source>
        <strain evidence="1">ET3784</strain>
    </source>
</reference>
<organism evidence="1 2">
    <name type="scientific">Lentinula guzmanii</name>
    <dbReference type="NCBI Taxonomy" id="2804957"/>
    <lineage>
        <taxon>Eukaryota</taxon>
        <taxon>Fungi</taxon>
        <taxon>Dikarya</taxon>
        <taxon>Basidiomycota</taxon>
        <taxon>Agaricomycotina</taxon>
        <taxon>Agaricomycetes</taxon>
        <taxon>Agaricomycetidae</taxon>
        <taxon>Agaricales</taxon>
        <taxon>Marasmiineae</taxon>
        <taxon>Omphalotaceae</taxon>
        <taxon>Lentinula</taxon>
    </lineage>
</organism>
<dbReference type="EMBL" id="JANVFO010000120">
    <property type="protein sequence ID" value="KAJ3711435.1"/>
    <property type="molecule type" value="Genomic_DNA"/>
</dbReference>
<evidence type="ECO:0000313" key="1">
    <source>
        <dbReference type="EMBL" id="KAJ3711435.1"/>
    </source>
</evidence>
<protein>
    <submittedName>
        <fullName evidence="1">Uncharacterized protein</fullName>
    </submittedName>
</protein>
<dbReference type="AlphaFoldDB" id="A0AA38J7S0"/>
<name>A0AA38J7S0_9AGAR</name>
<comment type="caution">
    <text evidence="1">The sequence shown here is derived from an EMBL/GenBank/DDBJ whole genome shotgun (WGS) entry which is preliminary data.</text>
</comment>
<dbReference type="GO" id="GO:0003676">
    <property type="term" value="F:nucleic acid binding"/>
    <property type="evidence" value="ECO:0007669"/>
    <property type="project" value="InterPro"/>
</dbReference>
<reference evidence="1" key="1">
    <citation type="submission" date="2022-08" db="EMBL/GenBank/DDBJ databases">
        <authorList>
            <consortium name="DOE Joint Genome Institute"/>
            <person name="Min B."/>
            <person name="Sierra-Patev S."/>
            <person name="Naranjo-Ortiz M."/>
            <person name="Looney B."/>
            <person name="Konkel Z."/>
            <person name="Slot J.C."/>
            <person name="Sakamoto Y."/>
            <person name="Steenwyk J.L."/>
            <person name="Rokas A."/>
            <person name="Carro J."/>
            <person name="Camarero S."/>
            <person name="Ferreira P."/>
            <person name="Molpeceres G."/>
            <person name="Ruiz-duenas F.J."/>
            <person name="Serrano A."/>
            <person name="Henrissat B."/>
            <person name="Drula E."/>
            <person name="Hughes K.W."/>
            <person name="Mata J.L."/>
            <person name="Ishikawa N.K."/>
            <person name="Vargas-Isla R."/>
            <person name="Ushijima S."/>
            <person name="Smith C.A."/>
            <person name="Ahrendt S."/>
            <person name="Andreopoulos W."/>
            <person name="He G."/>
            <person name="LaButti K."/>
            <person name="Lipzen A."/>
            <person name="Ng V."/>
            <person name="Riley R."/>
            <person name="Sandor L."/>
            <person name="Barry K."/>
            <person name="Martinez A.T."/>
            <person name="Xiao Y."/>
            <person name="Gibbons J.G."/>
            <person name="Terashima K."/>
            <person name="Hibbett D.S."/>
            <person name="Grigoriev I.V."/>
        </authorList>
    </citation>
    <scope>NUCLEOTIDE SEQUENCE</scope>
    <source>
        <strain evidence="1">ET3784</strain>
    </source>
</reference>
<dbReference type="SUPFAM" id="SSF53098">
    <property type="entry name" value="Ribonuclease H-like"/>
    <property type="match status" value="1"/>
</dbReference>
<dbReference type="InterPro" id="IPR036397">
    <property type="entry name" value="RNaseH_sf"/>
</dbReference>